<reference evidence="7 8" key="1">
    <citation type="submission" date="2020-02" db="EMBL/GenBank/DDBJ databases">
        <title>Bird 10,000 Genomes (B10K) Project - Family phase.</title>
        <authorList>
            <person name="Zhang G."/>
        </authorList>
    </citation>
    <scope>NUCLEOTIDE SEQUENCE [LARGE SCALE GENOMIC DNA]</scope>
    <source>
        <strain evidence="7">B10K-DU-001-40</strain>
        <tissue evidence="7">Muscle</tissue>
    </source>
</reference>
<dbReference type="OrthoDB" id="8959642at2759"/>
<feature type="non-terminal residue" evidence="7">
    <location>
        <position position="1"/>
    </location>
</feature>
<name>A0A7L4GGA4_PODST</name>
<feature type="region of interest" description="Disordered" evidence="4">
    <location>
        <begin position="1"/>
        <end position="33"/>
    </location>
</feature>
<keyword evidence="5" id="KW-1133">Transmembrane helix</keyword>
<dbReference type="Gene3D" id="2.60.40.10">
    <property type="entry name" value="Immunoglobulins"/>
    <property type="match status" value="2"/>
</dbReference>
<dbReference type="SUPFAM" id="SSF48726">
    <property type="entry name" value="Immunoglobulin"/>
    <property type="match status" value="2"/>
</dbReference>
<feature type="transmembrane region" description="Helical" evidence="5">
    <location>
        <begin position="267"/>
        <end position="290"/>
    </location>
</feature>
<dbReference type="PROSITE" id="PS50835">
    <property type="entry name" value="IG_LIKE"/>
    <property type="match status" value="1"/>
</dbReference>
<evidence type="ECO:0000313" key="8">
    <source>
        <dbReference type="Proteomes" id="UP000584326"/>
    </source>
</evidence>
<dbReference type="PANTHER" id="PTHR16423:SF6">
    <property type="entry name" value="TRIGGERING RECEPTOR EXPRESSED ON MYELOID CELLS 2-RELATED"/>
    <property type="match status" value="1"/>
</dbReference>
<organism evidence="7 8">
    <name type="scientific">Podargus strigoides</name>
    <name type="common">Tawny frogmouth</name>
    <name type="synonym">Caprimulgus strigoides</name>
    <dbReference type="NCBI Taxonomy" id="8905"/>
    <lineage>
        <taxon>Eukaryota</taxon>
        <taxon>Metazoa</taxon>
        <taxon>Chordata</taxon>
        <taxon>Craniata</taxon>
        <taxon>Vertebrata</taxon>
        <taxon>Euteleostomi</taxon>
        <taxon>Archelosauria</taxon>
        <taxon>Archosauria</taxon>
        <taxon>Dinosauria</taxon>
        <taxon>Saurischia</taxon>
        <taxon>Theropoda</taxon>
        <taxon>Coelurosauria</taxon>
        <taxon>Aves</taxon>
        <taxon>Neognathae</taxon>
        <taxon>Neoaves</taxon>
        <taxon>Strisores</taxon>
        <taxon>Caprimulgiformes</taxon>
        <taxon>Podargidae</taxon>
        <taxon>Podargus</taxon>
    </lineage>
</organism>
<evidence type="ECO:0000256" key="5">
    <source>
        <dbReference type="SAM" id="Phobius"/>
    </source>
</evidence>
<dbReference type="InterPro" id="IPR003599">
    <property type="entry name" value="Ig_sub"/>
</dbReference>
<dbReference type="SMART" id="SM00409">
    <property type="entry name" value="IG"/>
    <property type="match status" value="2"/>
</dbReference>
<dbReference type="InterPro" id="IPR036179">
    <property type="entry name" value="Ig-like_dom_sf"/>
</dbReference>
<evidence type="ECO:0000256" key="2">
    <source>
        <dbReference type="ARBA" id="ARBA00023157"/>
    </source>
</evidence>
<dbReference type="GO" id="GO:0009986">
    <property type="term" value="C:cell surface"/>
    <property type="evidence" value="ECO:0007669"/>
    <property type="project" value="TreeGrafter"/>
</dbReference>
<keyword evidence="8" id="KW-1185">Reference proteome</keyword>
<dbReference type="Proteomes" id="UP000584326">
    <property type="component" value="Unassembled WGS sequence"/>
</dbReference>
<dbReference type="Pfam" id="PF07686">
    <property type="entry name" value="V-set"/>
    <property type="match status" value="2"/>
</dbReference>
<dbReference type="AlphaFoldDB" id="A0A7L4GGA4"/>
<evidence type="ECO:0000256" key="1">
    <source>
        <dbReference type="ARBA" id="ARBA00022729"/>
    </source>
</evidence>
<keyword evidence="5" id="KW-0472">Membrane</keyword>
<sequence>AQQQLPSPSPHLIFTGLHAQTPDPEESRSEGSTLHIQCPYDESVVNQHKAWRRWRDGQWETLVQTTYSAQPPYTEGTTQEKFTIRDNHRLRTMSISMRNLQVEDSGTYSCGYYFGTYGYALLKRISLNVFKELYRSELDSLSVQCPYSPETHNTDIKVWCRTEREGLCIPLARTDTPSTRGNNQAWDNRASIQDDTRKRTVTVTMEKLQDRDTGVYWCALLRRSDVIRIMEVRLTVSKSEYRLAAKGADGRCQPHLPCFLSSNVDTFILLSVILSILFILAVISLIILCVRQCKHLKRKGTGQAENTYDKPEDIAQLDSTERTESLKDDSKDLKYVTLNFQSRLNPEDPLYCNVESSQTHRKPSDEHVEYATIALK</sequence>
<feature type="domain" description="Ig-like" evidence="6">
    <location>
        <begin position="10"/>
        <end position="110"/>
    </location>
</feature>
<feature type="non-terminal residue" evidence="7">
    <location>
        <position position="376"/>
    </location>
</feature>
<dbReference type="InterPro" id="IPR013783">
    <property type="entry name" value="Ig-like_fold"/>
</dbReference>
<keyword evidence="1" id="KW-0732">Signal</keyword>
<evidence type="ECO:0000256" key="3">
    <source>
        <dbReference type="ARBA" id="ARBA00023319"/>
    </source>
</evidence>
<dbReference type="InterPro" id="IPR052314">
    <property type="entry name" value="Immune_rcpt_domain"/>
</dbReference>
<gene>
    <name evidence="7" type="primary">Cd300lb</name>
    <name evidence="7" type="ORF">PODSTR_R15493</name>
</gene>
<evidence type="ECO:0000259" key="6">
    <source>
        <dbReference type="PROSITE" id="PS50835"/>
    </source>
</evidence>
<dbReference type="GO" id="GO:0038023">
    <property type="term" value="F:signaling receptor activity"/>
    <property type="evidence" value="ECO:0007669"/>
    <property type="project" value="TreeGrafter"/>
</dbReference>
<proteinExistence type="predicted"/>
<evidence type="ECO:0000256" key="4">
    <source>
        <dbReference type="SAM" id="MobiDB-lite"/>
    </source>
</evidence>
<keyword evidence="2" id="KW-1015">Disulfide bond</keyword>
<dbReference type="InterPro" id="IPR013106">
    <property type="entry name" value="Ig_V-set"/>
</dbReference>
<keyword evidence="3" id="KW-0393">Immunoglobulin domain</keyword>
<dbReference type="SMART" id="SM00406">
    <property type="entry name" value="IGv"/>
    <property type="match status" value="2"/>
</dbReference>
<dbReference type="InterPro" id="IPR007110">
    <property type="entry name" value="Ig-like_dom"/>
</dbReference>
<evidence type="ECO:0000313" key="7">
    <source>
        <dbReference type="EMBL" id="NXX12105.1"/>
    </source>
</evidence>
<protein>
    <submittedName>
        <fullName evidence="7">CLM7 protein</fullName>
    </submittedName>
</protein>
<dbReference type="EMBL" id="VZTK01004820">
    <property type="protein sequence ID" value="NXX12105.1"/>
    <property type="molecule type" value="Genomic_DNA"/>
</dbReference>
<dbReference type="PANTHER" id="PTHR16423">
    <property type="entry name" value="TREM-LIKE TRANSCRIPT PROTEIN"/>
    <property type="match status" value="1"/>
</dbReference>
<accession>A0A7L4GGA4</accession>
<keyword evidence="5" id="KW-0812">Transmembrane</keyword>
<comment type="caution">
    <text evidence="7">The sequence shown here is derived from an EMBL/GenBank/DDBJ whole genome shotgun (WGS) entry which is preliminary data.</text>
</comment>